<feature type="domain" description="Tryptophan synthase beta chain-like PALP" evidence="3">
    <location>
        <begin position="77"/>
        <end position="379"/>
    </location>
</feature>
<dbReference type="InterPro" id="IPR036052">
    <property type="entry name" value="TrpB-like_PALP_sf"/>
</dbReference>
<dbReference type="InterPro" id="IPR001926">
    <property type="entry name" value="TrpB-like_PALP"/>
</dbReference>
<evidence type="ECO:0000259" key="3">
    <source>
        <dbReference type="Pfam" id="PF00291"/>
    </source>
</evidence>
<evidence type="ECO:0000313" key="4">
    <source>
        <dbReference type="EMBL" id="MBA8930370.1"/>
    </source>
</evidence>
<reference evidence="4 5" key="1">
    <citation type="submission" date="2020-08" db="EMBL/GenBank/DDBJ databases">
        <title>Genomic Encyclopedia of Archaeal and Bacterial Type Strains, Phase II (KMG-II): from individual species to whole genera.</title>
        <authorList>
            <person name="Goeker M."/>
        </authorList>
    </citation>
    <scope>NUCLEOTIDE SEQUENCE [LARGE SCALE GENOMIC DNA]</scope>
    <source>
        <strain evidence="4 5">DSM 43850</strain>
    </source>
</reference>
<organism evidence="4 5">
    <name type="scientific">Kutzneria viridogrisea</name>
    <dbReference type="NCBI Taxonomy" id="47990"/>
    <lineage>
        <taxon>Bacteria</taxon>
        <taxon>Bacillati</taxon>
        <taxon>Actinomycetota</taxon>
        <taxon>Actinomycetes</taxon>
        <taxon>Pseudonocardiales</taxon>
        <taxon>Pseudonocardiaceae</taxon>
        <taxon>Kutzneria</taxon>
    </lineage>
</organism>
<dbReference type="Pfam" id="PF00291">
    <property type="entry name" value="PALP"/>
    <property type="match status" value="1"/>
</dbReference>
<protein>
    <submittedName>
        <fullName evidence="4">Threonine synthase</fullName>
        <ecNumber evidence="4">4.2.3.1</ecNumber>
    </submittedName>
</protein>
<accession>A0ABR6BTX6</accession>
<evidence type="ECO:0000313" key="5">
    <source>
        <dbReference type="Proteomes" id="UP000517916"/>
    </source>
</evidence>
<dbReference type="SUPFAM" id="SSF53686">
    <property type="entry name" value="Tryptophan synthase beta subunit-like PLP-dependent enzymes"/>
    <property type="match status" value="1"/>
</dbReference>
<keyword evidence="2" id="KW-0663">Pyridoxal phosphate</keyword>
<dbReference type="EC" id="4.2.3.1" evidence="4"/>
<comment type="cofactor">
    <cofactor evidence="1">
        <name>pyridoxal 5'-phosphate</name>
        <dbReference type="ChEBI" id="CHEBI:597326"/>
    </cofactor>
</comment>
<dbReference type="GO" id="GO:0004795">
    <property type="term" value="F:threonine synthase activity"/>
    <property type="evidence" value="ECO:0007669"/>
    <property type="project" value="UniProtKB-EC"/>
</dbReference>
<gene>
    <name evidence="4" type="ORF">BC739_007603</name>
</gene>
<dbReference type="EMBL" id="JACJID010000006">
    <property type="protein sequence ID" value="MBA8930370.1"/>
    <property type="molecule type" value="Genomic_DNA"/>
</dbReference>
<keyword evidence="5" id="KW-1185">Reference proteome</keyword>
<comment type="caution">
    <text evidence="4">The sequence shown here is derived from an EMBL/GenBank/DDBJ whole genome shotgun (WGS) entry which is preliminary data.</text>
</comment>
<name>A0ABR6BTX6_9PSEU</name>
<dbReference type="Gene3D" id="3.40.50.1100">
    <property type="match status" value="2"/>
</dbReference>
<proteinExistence type="predicted"/>
<dbReference type="RefSeq" id="WP_411931129.1">
    <property type="nucleotide sequence ID" value="NZ_JBKOFG010000003.1"/>
</dbReference>
<keyword evidence="4" id="KW-0456">Lyase</keyword>
<evidence type="ECO:0000256" key="2">
    <source>
        <dbReference type="ARBA" id="ARBA00022898"/>
    </source>
</evidence>
<evidence type="ECO:0000256" key="1">
    <source>
        <dbReference type="ARBA" id="ARBA00001933"/>
    </source>
</evidence>
<sequence length="387" mass="41207">MSPVLDGVREVGRVCVPCGAAQHRVVGQCACGRGMVETVVGAGRTAPAELTADFYDWAWPVLPLSDRSVVHGPLDLRTPLLDGGFLRELVGGPQVWLKDETALPTGTTKDRAAAVVYPYLLDNGVTGIVLSSTGNTSTSFAAFARYYPRIEVHIFVGRDFAYRLRGLGSPNVTVHVVNGTFVQAGIAGQQYAKAHGLQWEAGFFNPARRDGLKTAFLEAALELGEGPGMYVQAISSAMGVVGAAKAAGELPLYGLPARRPRLLCVQQSSCAPMVTAWSSGRERIDASDKVARPHGLAKAILRGDPSGAYPLVRNLVRGSDGDFVSVTDSQIRVARRLVFEHTGRSVCEASSVAVAGYLTWAQANRPDPEAAPVVINLTGGDRNEIRR</sequence>
<dbReference type="Proteomes" id="UP000517916">
    <property type="component" value="Unassembled WGS sequence"/>
</dbReference>